<sequence>MNLSLKFRKHLAPISKLFKYNRKDCYKNRAGFASKSNLTRHKRTVYGDNLKGKTYICTNGDCAKDNPPKRWPRADNFRAHLKAVHKIEQVSDIDLQHYSTSSESVADGEQFVALDDGN</sequence>
<dbReference type="Gene3D" id="3.30.160.60">
    <property type="entry name" value="Classic Zinc Finger"/>
    <property type="match status" value="1"/>
</dbReference>
<protein>
    <recommendedName>
        <fullName evidence="3">C2H2-type domain-containing protein</fullName>
    </recommendedName>
</protein>
<keyword evidence="2" id="KW-1185">Reference proteome</keyword>
<proteinExistence type="predicted"/>
<dbReference type="Proteomes" id="UP000696573">
    <property type="component" value="Unassembled WGS sequence"/>
</dbReference>
<dbReference type="EMBL" id="CABFNQ020000731">
    <property type="protein sequence ID" value="CAH0028355.1"/>
    <property type="molecule type" value="Genomic_DNA"/>
</dbReference>
<organism evidence="1 2">
    <name type="scientific">Clonostachys rhizophaga</name>
    <dbReference type="NCBI Taxonomy" id="160324"/>
    <lineage>
        <taxon>Eukaryota</taxon>
        <taxon>Fungi</taxon>
        <taxon>Dikarya</taxon>
        <taxon>Ascomycota</taxon>
        <taxon>Pezizomycotina</taxon>
        <taxon>Sordariomycetes</taxon>
        <taxon>Hypocreomycetidae</taxon>
        <taxon>Hypocreales</taxon>
        <taxon>Bionectriaceae</taxon>
        <taxon>Clonostachys</taxon>
    </lineage>
</organism>
<comment type="caution">
    <text evidence="1">The sequence shown here is derived from an EMBL/GenBank/DDBJ whole genome shotgun (WGS) entry which is preliminary data.</text>
</comment>
<name>A0A9N9VR00_9HYPO</name>
<evidence type="ECO:0000313" key="1">
    <source>
        <dbReference type="EMBL" id="CAH0028355.1"/>
    </source>
</evidence>
<dbReference type="OrthoDB" id="6077919at2759"/>
<dbReference type="AlphaFoldDB" id="A0A9N9VR00"/>
<accession>A0A9N9VR00</accession>
<evidence type="ECO:0008006" key="3">
    <source>
        <dbReference type="Google" id="ProtNLM"/>
    </source>
</evidence>
<evidence type="ECO:0000313" key="2">
    <source>
        <dbReference type="Proteomes" id="UP000696573"/>
    </source>
</evidence>
<gene>
    <name evidence="1" type="ORF">CRHIZ90672A_00012650</name>
</gene>
<reference evidence="1" key="1">
    <citation type="submission" date="2021-10" db="EMBL/GenBank/DDBJ databases">
        <authorList>
            <person name="Piombo E."/>
        </authorList>
    </citation>
    <scope>NUCLEOTIDE SEQUENCE</scope>
</reference>